<organism evidence="3 4">
    <name type="scientific">Melghirimyces profundicolus</name>
    <dbReference type="NCBI Taxonomy" id="1242148"/>
    <lineage>
        <taxon>Bacteria</taxon>
        <taxon>Bacillati</taxon>
        <taxon>Bacillota</taxon>
        <taxon>Bacilli</taxon>
        <taxon>Bacillales</taxon>
        <taxon>Thermoactinomycetaceae</taxon>
        <taxon>Melghirimyces</taxon>
    </lineage>
</organism>
<dbReference type="Pfam" id="PF03816">
    <property type="entry name" value="LytR_cpsA_psr"/>
    <property type="match status" value="1"/>
</dbReference>
<proteinExistence type="inferred from homology"/>
<evidence type="ECO:0000313" key="4">
    <source>
        <dbReference type="Proteomes" id="UP000244240"/>
    </source>
</evidence>
<name>A0A2T6BCG5_9BACL</name>
<dbReference type="OrthoDB" id="27330at2"/>
<comment type="caution">
    <text evidence="3">The sequence shown here is derived from an EMBL/GenBank/DDBJ whole genome shotgun (WGS) entry which is preliminary data.</text>
</comment>
<sequence length="300" mass="33838">MKWFKIISIIMLVAAGGAGGYAYYLYDTVKDTASQIYEPIKEKKSDLRKEEISVERHDPISILIMGVDKRGNDRGRSDSMVVLTVNPRTDSTLMFNIPRDTRTKIVGKGIQDKINHAYAFGGVPMTMKTVENFLQVPIDYYVKVDMEGFAQIIDTLGGVDVHNQFAFHYEGYSFPEGALHLNGVKALKYSRMRYDDPRGDLGRNERQRQVLRAVMDKAASPSILADLTEILRSLGSSVKTNISPDELQKMSRDYRTAVQNVNTIEIKGSGTKISGIYYYIVSEQERNRISEAMNNQLGLK</sequence>
<dbReference type="InterPro" id="IPR050922">
    <property type="entry name" value="LytR/CpsA/Psr_CW_biosynth"/>
</dbReference>
<reference evidence="3 4" key="1">
    <citation type="submission" date="2018-04" db="EMBL/GenBank/DDBJ databases">
        <title>Genomic Encyclopedia of Archaeal and Bacterial Type Strains, Phase II (KMG-II): from individual species to whole genera.</title>
        <authorList>
            <person name="Goeker M."/>
        </authorList>
    </citation>
    <scope>NUCLEOTIDE SEQUENCE [LARGE SCALE GENOMIC DNA]</scope>
    <source>
        <strain evidence="3 4">DSM 45787</strain>
    </source>
</reference>
<gene>
    <name evidence="3" type="ORF">C8P63_12610</name>
</gene>
<evidence type="ECO:0000259" key="2">
    <source>
        <dbReference type="Pfam" id="PF03816"/>
    </source>
</evidence>
<dbReference type="Gene3D" id="3.40.630.190">
    <property type="entry name" value="LCP protein"/>
    <property type="match status" value="1"/>
</dbReference>
<dbReference type="PANTHER" id="PTHR33392">
    <property type="entry name" value="POLYISOPRENYL-TEICHOIC ACID--PEPTIDOGLYCAN TEICHOIC ACID TRANSFERASE TAGU"/>
    <property type="match status" value="1"/>
</dbReference>
<keyword evidence="4" id="KW-1185">Reference proteome</keyword>
<dbReference type="Proteomes" id="UP000244240">
    <property type="component" value="Unassembled WGS sequence"/>
</dbReference>
<evidence type="ECO:0000256" key="1">
    <source>
        <dbReference type="ARBA" id="ARBA00006068"/>
    </source>
</evidence>
<dbReference type="EMBL" id="QBKR01000026">
    <property type="protein sequence ID" value="PTX53724.1"/>
    <property type="molecule type" value="Genomic_DNA"/>
</dbReference>
<dbReference type="AlphaFoldDB" id="A0A2T6BCG5"/>
<evidence type="ECO:0000313" key="3">
    <source>
        <dbReference type="EMBL" id="PTX53724.1"/>
    </source>
</evidence>
<feature type="domain" description="Cell envelope-related transcriptional attenuator" evidence="2">
    <location>
        <begin position="76"/>
        <end position="219"/>
    </location>
</feature>
<dbReference type="InterPro" id="IPR004474">
    <property type="entry name" value="LytR_CpsA_psr"/>
</dbReference>
<dbReference type="NCBIfam" id="TIGR00350">
    <property type="entry name" value="lytR_cpsA_psr"/>
    <property type="match status" value="1"/>
</dbReference>
<dbReference type="PANTHER" id="PTHR33392:SF6">
    <property type="entry name" value="POLYISOPRENYL-TEICHOIC ACID--PEPTIDOGLYCAN TEICHOIC ACID TRANSFERASE TAGU"/>
    <property type="match status" value="1"/>
</dbReference>
<protein>
    <submittedName>
        <fullName evidence="3">LytR family transcriptional attenuator</fullName>
    </submittedName>
</protein>
<dbReference type="RefSeq" id="WP_108025564.1">
    <property type="nucleotide sequence ID" value="NZ_QBKR01000026.1"/>
</dbReference>
<comment type="similarity">
    <text evidence="1">Belongs to the LytR/CpsA/Psr (LCP) family.</text>
</comment>
<accession>A0A2T6BCG5</accession>